<dbReference type="PANTHER" id="PTHR24421">
    <property type="entry name" value="NITRATE/NITRITE SENSOR PROTEIN NARX-RELATED"/>
    <property type="match status" value="1"/>
</dbReference>
<dbReference type="GO" id="GO:0016301">
    <property type="term" value="F:kinase activity"/>
    <property type="evidence" value="ECO:0007669"/>
    <property type="project" value="UniProtKB-KW"/>
</dbReference>
<organism evidence="6 7">
    <name type="scientific">Aeromicrobium marinum DSM 15272</name>
    <dbReference type="NCBI Taxonomy" id="585531"/>
    <lineage>
        <taxon>Bacteria</taxon>
        <taxon>Bacillati</taxon>
        <taxon>Actinomycetota</taxon>
        <taxon>Actinomycetes</taxon>
        <taxon>Propionibacteriales</taxon>
        <taxon>Nocardioidaceae</taxon>
        <taxon>Aeromicrobium</taxon>
    </lineage>
</organism>
<dbReference type="CDD" id="cd16917">
    <property type="entry name" value="HATPase_UhpB-NarQ-NarX-like"/>
    <property type="match status" value="1"/>
</dbReference>
<evidence type="ECO:0000313" key="7">
    <source>
        <dbReference type="Proteomes" id="UP000003111"/>
    </source>
</evidence>
<feature type="transmembrane region" description="Helical" evidence="4">
    <location>
        <begin position="115"/>
        <end position="135"/>
    </location>
</feature>
<dbReference type="STRING" id="585531.HMPREF0063_12961"/>
<dbReference type="GO" id="GO:0000160">
    <property type="term" value="P:phosphorelay signal transduction system"/>
    <property type="evidence" value="ECO:0007669"/>
    <property type="project" value="UniProtKB-KW"/>
</dbReference>
<keyword evidence="1" id="KW-0808">Transferase</keyword>
<sequence>MTPPPPVRRAYRPADRRIISGVSAGVADHLGVDPLWVRLGFTIAAVFNGAGIVAYLLLWRFLPISAAPGVPGLDAATRRGLRTSGGTSTVDVARAAAVLAIGAGVALLVQVSGRGIGWSLLLPMLIAAVGLAVVWRGLDDTRTGWLRNDGTWPSVLRVVAGSALIGAAGIYLVTAERGWAAIADVATVLAVAVLGITLIVGPWVASLIGDLGSERRERIRSQERADVAAHLHDSVLQTLALLQKNAADPAVVATLARRQERDLRAWLYGDERRDGDSVAAALRAVVGEVEVDHRVPVEIVVVGDAPLDDDLAALVRAAREAVVNAAKHAHADRVDVYAEVLEGSVEIFVRDRGIGFDPDAVPEDRMGIRGSVVGRVERHGGTVVVRSAPGEGTEVRLRLPRSAVREDSTP</sequence>
<dbReference type="InterPro" id="IPR050482">
    <property type="entry name" value="Sensor_HK_TwoCompSys"/>
</dbReference>
<dbReference type="Pfam" id="PF02518">
    <property type="entry name" value="HATPase_c"/>
    <property type="match status" value="1"/>
</dbReference>
<evidence type="ECO:0000256" key="3">
    <source>
        <dbReference type="ARBA" id="ARBA00023012"/>
    </source>
</evidence>
<feature type="transmembrane region" description="Helical" evidence="4">
    <location>
        <begin position="92"/>
        <end position="109"/>
    </location>
</feature>
<dbReference type="Proteomes" id="UP000003111">
    <property type="component" value="Unassembled WGS sequence"/>
</dbReference>
<accession>E2SG02</accession>
<evidence type="ECO:0000256" key="1">
    <source>
        <dbReference type="ARBA" id="ARBA00022679"/>
    </source>
</evidence>
<dbReference type="SMART" id="SM00387">
    <property type="entry name" value="HATPase_c"/>
    <property type="match status" value="1"/>
</dbReference>
<name>E2SG02_9ACTN</name>
<feature type="transmembrane region" description="Helical" evidence="4">
    <location>
        <begin position="155"/>
        <end position="173"/>
    </location>
</feature>
<keyword evidence="4" id="KW-1133">Transmembrane helix</keyword>
<dbReference type="InterPro" id="IPR036890">
    <property type="entry name" value="HATPase_C_sf"/>
</dbReference>
<dbReference type="Pfam" id="PF04024">
    <property type="entry name" value="PspC"/>
    <property type="match status" value="1"/>
</dbReference>
<dbReference type="SUPFAM" id="SSF55874">
    <property type="entry name" value="ATPase domain of HSP90 chaperone/DNA topoisomerase II/histidine kinase"/>
    <property type="match status" value="1"/>
</dbReference>
<protein>
    <submittedName>
        <fullName evidence="6">ATPase/histidine kinase/DNA gyrase B/HSP90 domain protein</fullName>
    </submittedName>
</protein>
<keyword evidence="7" id="KW-1185">Reference proteome</keyword>
<dbReference type="eggNOG" id="COG4585">
    <property type="taxonomic scope" value="Bacteria"/>
</dbReference>
<feature type="domain" description="Histidine kinase/HSP90-like ATPase" evidence="5">
    <location>
        <begin position="309"/>
        <end position="403"/>
    </location>
</feature>
<evidence type="ECO:0000313" key="6">
    <source>
        <dbReference type="EMBL" id="EFQ81949.1"/>
    </source>
</evidence>
<keyword evidence="3" id="KW-0902">Two-component regulatory system</keyword>
<dbReference type="HOGENOM" id="CLU_036172_0_0_11"/>
<comment type="caution">
    <text evidence="6">The sequence shown here is derived from an EMBL/GenBank/DDBJ whole genome shotgun (WGS) entry which is preliminary data.</text>
</comment>
<dbReference type="PANTHER" id="PTHR24421:SF61">
    <property type="entry name" value="OXYGEN SENSOR HISTIDINE KINASE NREB"/>
    <property type="match status" value="1"/>
</dbReference>
<feature type="transmembrane region" description="Helical" evidence="4">
    <location>
        <begin position="179"/>
        <end position="208"/>
    </location>
</feature>
<evidence type="ECO:0000256" key="4">
    <source>
        <dbReference type="SAM" id="Phobius"/>
    </source>
</evidence>
<proteinExistence type="predicted"/>
<keyword evidence="4" id="KW-0472">Membrane</keyword>
<evidence type="ECO:0000256" key="2">
    <source>
        <dbReference type="ARBA" id="ARBA00022777"/>
    </source>
</evidence>
<dbReference type="EMBL" id="ACLF03000015">
    <property type="protein sequence ID" value="EFQ81949.1"/>
    <property type="molecule type" value="Genomic_DNA"/>
</dbReference>
<dbReference type="InterPro" id="IPR007168">
    <property type="entry name" value="Phageshock_PspC_N"/>
</dbReference>
<dbReference type="InterPro" id="IPR003594">
    <property type="entry name" value="HATPase_dom"/>
</dbReference>
<keyword evidence="2 6" id="KW-0418">Kinase</keyword>
<dbReference type="AlphaFoldDB" id="E2SG02"/>
<dbReference type="RefSeq" id="WP_007078548.1">
    <property type="nucleotide sequence ID" value="NZ_CM001024.1"/>
</dbReference>
<feature type="transmembrane region" description="Helical" evidence="4">
    <location>
        <begin position="35"/>
        <end position="58"/>
    </location>
</feature>
<keyword evidence="4" id="KW-0812">Transmembrane</keyword>
<dbReference type="Gene3D" id="3.30.565.10">
    <property type="entry name" value="Histidine kinase-like ATPase, C-terminal domain"/>
    <property type="match status" value="1"/>
</dbReference>
<reference evidence="6" key="1">
    <citation type="submission" date="2010-08" db="EMBL/GenBank/DDBJ databases">
        <authorList>
            <person name="Muzny D."/>
            <person name="Qin X."/>
            <person name="Buhay C."/>
            <person name="Dugan-Rocha S."/>
            <person name="Ding Y."/>
            <person name="Chen G."/>
            <person name="Hawes A."/>
            <person name="Holder M."/>
            <person name="Jhangiani S."/>
            <person name="Johnson A."/>
            <person name="Khan Z."/>
            <person name="Li Z."/>
            <person name="Liu W."/>
            <person name="Liu X."/>
            <person name="Perez L."/>
            <person name="Shen H."/>
            <person name="Wang Q."/>
            <person name="Watt J."/>
            <person name="Xi L."/>
            <person name="Xin Y."/>
            <person name="Zhou J."/>
            <person name="Deng J."/>
            <person name="Jiang H."/>
            <person name="Liu Y."/>
            <person name="Qu J."/>
            <person name="Song X.-Z."/>
            <person name="Zhang L."/>
            <person name="Villasana D."/>
            <person name="Johnson A."/>
            <person name="Liu J."/>
            <person name="Liyanage D."/>
            <person name="Lorensuhewa L."/>
            <person name="Robinson T."/>
            <person name="Song A."/>
            <person name="Song B.-B."/>
            <person name="Dinh H."/>
            <person name="Thornton R."/>
            <person name="Coyle M."/>
            <person name="Francisco L."/>
            <person name="Jackson L."/>
            <person name="Javaid M."/>
            <person name="Korchina V."/>
            <person name="Kovar C."/>
            <person name="Mata R."/>
            <person name="Mathew T."/>
            <person name="Ngo R."/>
            <person name="Nguyen L."/>
            <person name="Nguyen N."/>
            <person name="Okwuonu G."/>
            <person name="Ongeri F."/>
            <person name="Pham C."/>
            <person name="Simmons D."/>
            <person name="Wilczek-Boney K."/>
            <person name="Hale W."/>
            <person name="Jakkamsetti A."/>
            <person name="Pham P."/>
            <person name="Ruth R."/>
            <person name="San Lucas F."/>
            <person name="Warren J."/>
            <person name="Zhang J."/>
            <person name="Zhao Z."/>
            <person name="Zhou C."/>
            <person name="Zhu D."/>
            <person name="Lee S."/>
            <person name="Bess C."/>
            <person name="Blankenburg K."/>
            <person name="Forbes L."/>
            <person name="Fu Q."/>
            <person name="Gubbala S."/>
            <person name="Hirani K."/>
            <person name="Jayaseelan J.C."/>
            <person name="Lara F."/>
            <person name="Munidasa M."/>
            <person name="Palculict T."/>
            <person name="Patil S."/>
            <person name="Pu L.-L."/>
            <person name="Saada N."/>
            <person name="Tang L."/>
            <person name="Weissenberger G."/>
            <person name="Zhu Y."/>
            <person name="Hemphill L."/>
            <person name="Shang Y."/>
            <person name="Youmans B."/>
            <person name="Ayvaz T."/>
            <person name="Ross M."/>
            <person name="Santibanez J."/>
            <person name="Aqrawi P."/>
            <person name="Gross S."/>
            <person name="Joshi V."/>
            <person name="Fowler G."/>
            <person name="Nazareth L."/>
            <person name="Reid J."/>
            <person name="Worley K."/>
            <person name="Petrosino J."/>
            <person name="Highlander S."/>
            <person name="Gibbs R."/>
        </authorList>
    </citation>
    <scope>NUCLEOTIDE SEQUENCE [LARGE SCALE GENOMIC DNA]</scope>
    <source>
        <strain evidence="6">DSM 15272</strain>
    </source>
</reference>
<evidence type="ECO:0000259" key="5">
    <source>
        <dbReference type="SMART" id="SM00387"/>
    </source>
</evidence>
<gene>
    <name evidence="6" type="ORF">HMPREF0063_12961</name>
</gene>
<dbReference type="OrthoDB" id="3534856at2"/>